<evidence type="ECO:0000256" key="8">
    <source>
        <dbReference type="ARBA" id="ARBA00023212"/>
    </source>
</evidence>
<dbReference type="GO" id="GO:0005876">
    <property type="term" value="C:spindle microtubule"/>
    <property type="evidence" value="ECO:0007669"/>
    <property type="project" value="TreeGrafter"/>
</dbReference>
<dbReference type="GO" id="GO:0008017">
    <property type="term" value="F:microtubule binding"/>
    <property type="evidence" value="ECO:0007669"/>
    <property type="project" value="InterPro"/>
</dbReference>
<organism evidence="13 14">
    <name type="scientific">Psylliodes chrysocephalus</name>
    <dbReference type="NCBI Taxonomy" id="3402493"/>
    <lineage>
        <taxon>Eukaryota</taxon>
        <taxon>Metazoa</taxon>
        <taxon>Ecdysozoa</taxon>
        <taxon>Arthropoda</taxon>
        <taxon>Hexapoda</taxon>
        <taxon>Insecta</taxon>
        <taxon>Pterygota</taxon>
        <taxon>Neoptera</taxon>
        <taxon>Endopterygota</taxon>
        <taxon>Coleoptera</taxon>
        <taxon>Polyphaga</taxon>
        <taxon>Cucujiformia</taxon>
        <taxon>Chrysomeloidea</taxon>
        <taxon>Chrysomelidae</taxon>
        <taxon>Galerucinae</taxon>
        <taxon>Alticini</taxon>
        <taxon>Psylliodes</taxon>
    </lineage>
</organism>
<dbReference type="Proteomes" id="UP001153636">
    <property type="component" value="Chromosome 4"/>
</dbReference>
<feature type="region of interest" description="Disordered" evidence="11">
    <location>
        <begin position="569"/>
        <end position="588"/>
    </location>
</feature>
<evidence type="ECO:0000313" key="14">
    <source>
        <dbReference type="Proteomes" id="UP001153636"/>
    </source>
</evidence>
<dbReference type="AlphaFoldDB" id="A0A9P0D290"/>
<reference evidence="13" key="1">
    <citation type="submission" date="2022-01" db="EMBL/GenBank/DDBJ databases">
        <authorList>
            <person name="King R."/>
        </authorList>
    </citation>
    <scope>NUCLEOTIDE SEQUENCE</scope>
</reference>
<dbReference type="InterPro" id="IPR027417">
    <property type="entry name" value="P-loop_NTPase"/>
</dbReference>
<dbReference type="SUPFAM" id="SSF52540">
    <property type="entry name" value="P-loop containing nucleoside triphosphate hydrolases"/>
    <property type="match status" value="1"/>
</dbReference>
<accession>A0A9P0D290</accession>
<dbReference type="Pfam" id="PF00225">
    <property type="entry name" value="Kinesin"/>
    <property type="match status" value="1"/>
</dbReference>
<dbReference type="Gene3D" id="3.40.850.10">
    <property type="entry name" value="Kinesin motor domain"/>
    <property type="match status" value="1"/>
</dbReference>
<evidence type="ECO:0000259" key="12">
    <source>
        <dbReference type="PROSITE" id="PS50067"/>
    </source>
</evidence>
<evidence type="ECO:0000256" key="7">
    <source>
        <dbReference type="ARBA" id="ARBA00023175"/>
    </source>
</evidence>
<dbReference type="InterPro" id="IPR047149">
    <property type="entry name" value="KIF11-like"/>
</dbReference>
<keyword evidence="3" id="KW-0597">Phosphoprotein</keyword>
<dbReference type="GO" id="GO:0090307">
    <property type="term" value="P:mitotic spindle assembly"/>
    <property type="evidence" value="ECO:0007669"/>
    <property type="project" value="TreeGrafter"/>
</dbReference>
<sequence>MCDLVSFLVARDPSILAYNRGQLPKIKIQFDSLMESDDNSSASSSSSENKENQKEEDNKFLKVYLRIKGDSEEYKDIYEVNKNSLTCKKSDIIKKNYTFSKIFGPEVNQTEIFNYTAKSKLLSFINGKNSSLLTYGASGSGKTYTIVGTPEEPGLIPRSLEYIFGSITVEQKTPQITPLPDGFVKEIDPQMLFKLESKKAFIIKAIHIDQAAHIKTYKQMQARLSSEPIAEVEYKANASVSVWVCFSEIYNETLYDLLVPHVSKGIARPKLELGKTRDDNTYIKNLTILNVSNGLEAYQILQYGLQNLNYAATAINSHSSRSHCIFTIKLVQSSKNSDEVFISNFSFCDLAGSERLKKTLNLGDRLKESNKINTSLLVLGRCMENIKKCQQIKDRRLIPFRESKLTQLFQKALMGFERLEMIVNINPSRNMYDETIHVLNFSAIAKQIIIEEQLPKVARKRTRFSLLLENKEKDQRGNNCLKVNNVESTLFPKEKQRKKSYNSLNEEYHQLLLEKDSLIEYYEEQIDLEKDRVIEIYKDLLDKRQKRHNDELMRLKEEYERKCANVISISSDESDSEEEEDADEWEENKKNFKSYSRKELIKHIMTLEETLKEATEEGLYLRSEIERYREIYRNSVMQYAKEVEGCENVVFSQ</sequence>
<evidence type="ECO:0000256" key="5">
    <source>
        <dbReference type="ARBA" id="ARBA00022840"/>
    </source>
</evidence>
<name>A0A9P0D290_9CUCU</name>
<evidence type="ECO:0000256" key="11">
    <source>
        <dbReference type="SAM" id="MobiDB-lite"/>
    </source>
</evidence>
<feature type="coiled-coil region" evidence="10">
    <location>
        <begin position="538"/>
        <end position="565"/>
    </location>
</feature>
<dbReference type="GO" id="GO:0007018">
    <property type="term" value="P:microtubule-based movement"/>
    <property type="evidence" value="ECO:0007669"/>
    <property type="project" value="InterPro"/>
</dbReference>
<dbReference type="GO" id="GO:0008574">
    <property type="term" value="F:plus-end-directed microtubule motor activity"/>
    <property type="evidence" value="ECO:0007669"/>
    <property type="project" value="TreeGrafter"/>
</dbReference>
<evidence type="ECO:0000256" key="10">
    <source>
        <dbReference type="SAM" id="Coils"/>
    </source>
</evidence>
<keyword evidence="8" id="KW-0206">Cytoskeleton</keyword>
<keyword evidence="6 10" id="KW-0175">Coiled coil</keyword>
<keyword evidence="2" id="KW-0963">Cytoplasm</keyword>
<comment type="similarity">
    <text evidence="9">Belongs to the TRAFAC class myosin-kinesin ATPase superfamily. Kinesin family.</text>
</comment>
<dbReference type="PRINTS" id="PR00380">
    <property type="entry name" value="KINESINHEAVY"/>
</dbReference>
<feature type="compositionally biased region" description="Acidic residues" evidence="11">
    <location>
        <begin position="572"/>
        <end position="586"/>
    </location>
</feature>
<proteinExistence type="inferred from homology"/>
<evidence type="ECO:0000256" key="4">
    <source>
        <dbReference type="ARBA" id="ARBA00022741"/>
    </source>
</evidence>
<evidence type="ECO:0000256" key="6">
    <source>
        <dbReference type="ARBA" id="ARBA00023054"/>
    </source>
</evidence>
<feature type="domain" description="Kinesin motor" evidence="12">
    <location>
        <begin position="60"/>
        <end position="448"/>
    </location>
</feature>
<dbReference type="InterPro" id="IPR001752">
    <property type="entry name" value="Kinesin_motor_dom"/>
</dbReference>
<dbReference type="PANTHER" id="PTHR47970">
    <property type="entry name" value="KINESIN-LIKE PROTEIN KIF11"/>
    <property type="match status" value="1"/>
</dbReference>
<keyword evidence="7 9" id="KW-0505">Motor protein</keyword>
<dbReference type="PROSITE" id="PS50067">
    <property type="entry name" value="KINESIN_MOTOR_2"/>
    <property type="match status" value="1"/>
</dbReference>
<comment type="subcellular location">
    <subcellularLocation>
        <location evidence="1">Cytoplasm</location>
        <location evidence="1">Cytoskeleton</location>
        <location evidence="1">Spindle</location>
    </subcellularLocation>
</comment>
<gene>
    <name evidence="13" type="ORF">PSYICH_LOCUS10125</name>
</gene>
<dbReference type="GO" id="GO:0005634">
    <property type="term" value="C:nucleus"/>
    <property type="evidence" value="ECO:0007669"/>
    <property type="project" value="TreeGrafter"/>
</dbReference>
<keyword evidence="14" id="KW-1185">Reference proteome</keyword>
<dbReference type="EMBL" id="OV651816">
    <property type="protein sequence ID" value="CAH1110005.1"/>
    <property type="molecule type" value="Genomic_DNA"/>
</dbReference>
<keyword evidence="4 9" id="KW-0547">Nucleotide-binding</keyword>
<dbReference type="InterPro" id="IPR036961">
    <property type="entry name" value="Kinesin_motor_dom_sf"/>
</dbReference>
<feature type="binding site" evidence="9">
    <location>
        <begin position="136"/>
        <end position="143"/>
    </location>
    <ligand>
        <name>ATP</name>
        <dbReference type="ChEBI" id="CHEBI:30616"/>
    </ligand>
</feature>
<keyword evidence="5 9" id="KW-0067">ATP-binding</keyword>
<evidence type="ECO:0000256" key="1">
    <source>
        <dbReference type="ARBA" id="ARBA00004186"/>
    </source>
</evidence>
<dbReference type="GO" id="GO:0005524">
    <property type="term" value="F:ATP binding"/>
    <property type="evidence" value="ECO:0007669"/>
    <property type="project" value="UniProtKB-UniRule"/>
</dbReference>
<protein>
    <recommendedName>
        <fullName evidence="12">Kinesin motor domain-containing protein</fullName>
    </recommendedName>
</protein>
<evidence type="ECO:0000313" key="13">
    <source>
        <dbReference type="EMBL" id="CAH1110005.1"/>
    </source>
</evidence>
<dbReference type="GO" id="GO:0072686">
    <property type="term" value="C:mitotic spindle"/>
    <property type="evidence" value="ECO:0007669"/>
    <property type="project" value="TreeGrafter"/>
</dbReference>
<dbReference type="SMART" id="SM00129">
    <property type="entry name" value="KISc"/>
    <property type="match status" value="1"/>
</dbReference>
<dbReference type="PANTHER" id="PTHR47970:SF29">
    <property type="entry name" value="KINESIN FAMILY MEMBER 20B"/>
    <property type="match status" value="1"/>
</dbReference>
<evidence type="ECO:0000256" key="2">
    <source>
        <dbReference type="ARBA" id="ARBA00022490"/>
    </source>
</evidence>
<evidence type="ECO:0000256" key="9">
    <source>
        <dbReference type="PROSITE-ProRule" id="PRU00283"/>
    </source>
</evidence>
<dbReference type="OrthoDB" id="123929at2759"/>
<dbReference type="GO" id="GO:0051231">
    <property type="term" value="P:spindle elongation"/>
    <property type="evidence" value="ECO:0007669"/>
    <property type="project" value="TreeGrafter"/>
</dbReference>
<evidence type="ECO:0000256" key="3">
    <source>
        <dbReference type="ARBA" id="ARBA00022553"/>
    </source>
</evidence>